<protein>
    <submittedName>
        <fullName evidence="2">Uncharacterized protein</fullName>
    </submittedName>
</protein>
<dbReference type="RefSeq" id="WP_344929870.1">
    <property type="nucleotide sequence ID" value="NZ_BAABCW010000020.1"/>
</dbReference>
<keyword evidence="1" id="KW-1133">Transmembrane helix</keyword>
<evidence type="ECO:0000313" key="3">
    <source>
        <dbReference type="Proteomes" id="UP001500459"/>
    </source>
</evidence>
<gene>
    <name evidence="2" type="ORF">GCM10022393_36340</name>
</gene>
<name>A0ABP6UTS9_9FLAO</name>
<dbReference type="Proteomes" id="UP001500459">
    <property type="component" value="Unassembled WGS sequence"/>
</dbReference>
<evidence type="ECO:0000313" key="2">
    <source>
        <dbReference type="EMBL" id="GAA3518933.1"/>
    </source>
</evidence>
<sequence length="89" mass="10469">MNLKKVLTYLFLFMFISSVLSLIINIYILDNGFKVGFPYTFYWEFQITGSDFKNYSWFIEKGIIDILIYVAVSFILIRVFKKNSASTPL</sequence>
<evidence type="ECO:0000256" key="1">
    <source>
        <dbReference type="SAM" id="Phobius"/>
    </source>
</evidence>
<comment type="caution">
    <text evidence="2">The sequence shown here is derived from an EMBL/GenBank/DDBJ whole genome shotgun (WGS) entry which is preliminary data.</text>
</comment>
<organism evidence="2 3">
    <name type="scientific">Aquimarina addita</name>
    <dbReference type="NCBI Taxonomy" id="870485"/>
    <lineage>
        <taxon>Bacteria</taxon>
        <taxon>Pseudomonadati</taxon>
        <taxon>Bacteroidota</taxon>
        <taxon>Flavobacteriia</taxon>
        <taxon>Flavobacteriales</taxon>
        <taxon>Flavobacteriaceae</taxon>
        <taxon>Aquimarina</taxon>
    </lineage>
</organism>
<keyword evidence="1" id="KW-0472">Membrane</keyword>
<feature type="transmembrane region" description="Helical" evidence="1">
    <location>
        <begin position="7"/>
        <end position="29"/>
    </location>
</feature>
<accession>A0ABP6UTS9</accession>
<reference evidence="3" key="1">
    <citation type="journal article" date="2019" name="Int. J. Syst. Evol. Microbiol.">
        <title>The Global Catalogue of Microorganisms (GCM) 10K type strain sequencing project: providing services to taxonomists for standard genome sequencing and annotation.</title>
        <authorList>
            <consortium name="The Broad Institute Genomics Platform"/>
            <consortium name="The Broad Institute Genome Sequencing Center for Infectious Disease"/>
            <person name="Wu L."/>
            <person name="Ma J."/>
        </authorList>
    </citation>
    <scope>NUCLEOTIDE SEQUENCE [LARGE SCALE GENOMIC DNA]</scope>
    <source>
        <strain evidence="3">JCM 17106</strain>
    </source>
</reference>
<keyword evidence="1" id="KW-0812">Transmembrane</keyword>
<feature type="transmembrane region" description="Helical" evidence="1">
    <location>
        <begin position="62"/>
        <end position="80"/>
    </location>
</feature>
<keyword evidence="3" id="KW-1185">Reference proteome</keyword>
<dbReference type="EMBL" id="BAABCW010000020">
    <property type="protein sequence ID" value="GAA3518933.1"/>
    <property type="molecule type" value="Genomic_DNA"/>
</dbReference>
<proteinExistence type="predicted"/>